<sequence>MASNMIALILILLVVVGAAPFAIARPAALEGDRALEIKNMFEDWAAKHGKSYSSDWEKARRLMIFSDTLAYIEKHNALPNTTFTLGLNKPRMPGGFPEDAFKFVVENGGVTTEEAYPYTGFAGSCNANKNKVVEITGYKDVTKDSADALMKAVSKTPVTVGICGSDQNFQNYRSGILSGQCGNSRDHAVLVIGYGTEGGMPYWIIKNSWGTSWGEDGFMKIKKKDGEGMCGMNGQSSYPTTS</sequence>
<evidence type="ECO:0008006" key="7">
    <source>
        <dbReference type="Google" id="ProtNLM"/>
    </source>
</evidence>
<dbReference type="AlphaFoldDB" id="D8S179"/>
<dbReference type="SMART" id="SM00645">
    <property type="entry name" value="Pept_C1"/>
    <property type="match status" value="1"/>
</dbReference>
<dbReference type="SUPFAM" id="SSF54001">
    <property type="entry name" value="Cysteine proteinases"/>
    <property type="match status" value="1"/>
</dbReference>
<evidence type="ECO:0000256" key="1">
    <source>
        <dbReference type="ARBA" id="ARBA00008455"/>
    </source>
</evidence>
<dbReference type="OMA" id="CNIATYA"/>
<dbReference type="Gene3D" id="3.90.70.10">
    <property type="entry name" value="Cysteine proteinases"/>
    <property type="match status" value="1"/>
</dbReference>
<accession>D8S179</accession>
<dbReference type="EMBL" id="GL377598">
    <property type="protein sequence ID" value="EFJ21796.1"/>
    <property type="molecule type" value="Genomic_DNA"/>
</dbReference>
<evidence type="ECO:0000259" key="4">
    <source>
        <dbReference type="SMART" id="SM00848"/>
    </source>
</evidence>
<dbReference type="CDD" id="cd02248">
    <property type="entry name" value="Peptidase_C1A"/>
    <property type="match status" value="1"/>
</dbReference>
<dbReference type="GO" id="GO:0051603">
    <property type="term" value="P:proteolysis involved in protein catabolic process"/>
    <property type="evidence" value="ECO:0000318"/>
    <property type="project" value="GO_Central"/>
</dbReference>
<dbReference type="InterPro" id="IPR013128">
    <property type="entry name" value="Peptidase_C1A"/>
</dbReference>
<dbReference type="eggNOG" id="KOG1543">
    <property type="taxonomic scope" value="Eukaryota"/>
</dbReference>
<comment type="similarity">
    <text evidence="1">Belongs to the peptidase C1 family.</text>
</comment>
<dbReference type="PROSITE" id="PS00640">
    <property type="entry name" value="THIOL_PROTEASE_ASN"/>
    <property type="match status" value="1"/>
</dbReference>
<name>D8S179_SELML</name>
<dbReference type="InterPro" id="IPR000668">
    <property type="entry name" value="Peptidase_C1A_C"/>
</dbReference>
<dbReference type="Pfam" id="PF00112">
    <property type="entry name" value="Peptidase_C1"/>
    <property type="match status" value="1"/>
</dbReference>
<feature type="domain" description="Peptidase C1A papain C-terminal" evidence="3">
    <location>
        <begin position="50"/>
        <end position="240"/>
    </location>
</feature>
<dbReference type="PANTHER" id="PTHR12411">
    <property type="entry name" value="CYSTEINE PROTEASE FAMILY C1-RELATED"/>
    <property type="match status" value="1"/>
</dbReference>
<gene>
    <name evidence="5" type="ORF">SELMODRAFT_417054</name>
</gene>
<organism evidence="6">
    <name type="scientific">Selaginella moellendorffii</name>
    <name type="common">Spikemoss</name>
    <dbReference type="NCBI Taxonomy" id="88036"/>
    <lineage>
        <taxon>Eukaryota</taxon>
        <taxon>Viridiplantae</taxon>
        <taxon>Streptophyta</taxon>
        <taxon>Embryophyta</taxon>
        <taxon>Tracheophyta</taxon>
        <taxon>Lycopodiopsida</taxon>
        <taxon>Selaginellales</taxon>
        <taxon>Selaginellaceae</taxon>
        <taxon>Selaginella</taxon>
    </lineage>
</organism>
<dbReference type="InterPro" id="IPR038765">
    <property type="entry name" value="Papain-like_cys_pep_sf"/>
</dbReference>
<dbReference type="KEGG" id="smo:SELMODRAFT_417054"/>
<dbReference type="Proteomes" id="UP000001514">
    <property type="component" value="Unassembled WGS sequence"/>
</dbReference>
<evidence type="ECO:0000256" key="2">
    <source>
        <dbReference type="SAM" id="SignalP"/>
    </source>
</evidence>
<dbReference type="InterPro" id="IPR013201">
    <property type="entry name" value="Prot_inhib_I29"/>
</dbReference>
<evidence type="ECO:0000313" key="6">
    <source>
        <dbReference type="Proteomes" id="UP000001514"/>
    </source>
</evidence>
<proteinExistence type="inferred from homology"/>
<dbReference type="GO" id="GO:0004197">
    <property type="term" value="F:cysteine-type endopeptidase activity"/>
    <property type="evidence" value="ECO:0000318"/>
    <property type="project" value="GO_Central"/>
</dbReference>
<dbReference type="InterPro" id="IPR039417">
    <property type="entry name" value="Peptidase_C1A_papain-like"/>
</dbReference>
<evidence type="ECO:0000313" key="5">
    <source>
        <dbReference type="EMBL" id="EFJ21796.1"/>
    </source>
</evidence>
<feature type="signal peptide" evidence="2">
    <location>
        <begin position="1"/>
        <end position="18"/>
    </location>
</feature>
<dbReference type="Pfam" id="PF08246">
    <property type="entry name" value="Inhibitor_I29"/>
    <property type="match status" value="1"/>
</dbReference>
<reference evidence="5 6" key="1">
    <citation type="journal article" date="2011" name="Science">
        <title>The Selaginella genome identifies genetic changes associated with the evolution of vascular plants.</title>
        <authorList>
            <person name="Banks J.A."/>
            <person name="Nishiyama T."/>
            <person name="Hasebe M."/>
            <person name="Bowman J.L."/>
            <person name="Gribskov M."/>
            <person name="dePamphilis C."/>
            <person name="Albert V.A."/>
            <person name="Aono N."/>
            <person name="Aoyama T."/>
            <person name="Ambrose B.A."/>
            <person name="Ashton N.W."/>
            <person name="Axtell M.J."/>
            <person name="Barker E."/>
            <person name="Barker M.S."/>
            <person name="Bennetzen J.L."/>
            <person name="Bonawitz N.D."/>
            <person name="Chapple C."/>
            <person name="Cheng C."/>
            <person name="Correa L.G."/>
            <person name="Dacre M."/>
            <person name="DeBarry J."/>
            <person name="Dreyer I."/>
            <person name="Elias M."/>
            <person name="Engstrom E.M."/>
            <person name="Estelle M."/>
            <person name="Feng L."/>
            <person name="Finet C."/>
            <person name="Floyd S.K."/>
            <person name="Frommer W.B."/>
            <person name="Fujita T."/>
            <person name="Gramzow L."/>
            <person name="Gutensohn M."/>
            <person name="Harholt J."/>
            <person name="Hattori M."/>
            <person name="Heyl A."/>
            <person name="Hirai T."/>
            <person name="Hiwatashi Y."/>
            <person name="Ishikawa M."/>
            <person name="Iwata M."/>
            <person name="Karol K.G."/>
            <person name="Koehler B."/>
            <person name="Kolukisaoglu U."/>
            <person name="Kubo M."/>
            <person name="Kurata T."/>
            <person name="Lalonde S."/>
            <person name="Li K."/>
            <person name="Li Y."/>
            <person name="Litt A."/>
            <person name="Lyons E."/>
            <person name="Manning G."/>
            <person name="Maruyama T."/>
            <person name="Michael T.P."/>
            <person name="Mikami K."/>
            <person name="Miyazaki S."/>
            <person name="Morinaga S."/>
            <person name="Murata T."/>
            <person name="Mueller-Roeber B."/>
            <person name="Nelson D.R."/>
            <person name="Obara M."/>
            <person name="Oguri Y."/>
            <person name="Olmstead R.G."/>
            <person name="Onodera N."/>
            <person name="Petersen B.L."/>
            <person name="Pils B."/>
            <person name="Prigge M."/>
            <person name="Rensing S.A."/>
            <person name="Riano-Pachon D.M."/>
            <person name="Roberts A.W."/>
            <person name="Sato Y."/>
            <person name="Scheller H.V."/>
            <person name="Schulz B."/>
            <person name="Schulz C."/>
            <person name="Shakirov E.V."/>
            <person name="Shibagaki N."/>
            <person name="Shinohara N."/>
            <person name="Shippen D.E."/>
            <person name="Soerensen I."/>
            <person name="Sotooka R."/>
            <person name="Sugimoto N."/>
            <person name="Sugita M."/>
            <person name="Sumikawa N."/>
            <person name="Tanurdzic M."/>
            <person name="Theissen G."/>
            <person name="Ulvskov P."/>
            <person name="Wakazuki S."/>
            <person name="Weng J.K."/>
            <person name="Willats W.W."/>
            <person name="Wipf D."/>
            <person name="Wolf P.G."/>
            <person name="Yang L."/>
            <person name="Zimmer A.D."/>
            <person name="Zhu Q."/>
            <person name="Mitros T."/>
            <person name="Hellsten U."/>
            <person name="Loque D."/>
            <person name="Otillar R."/>
            <person name="Salamov A."/>
            <person name="Schmutz J."/>
            <person name="Shapiro H."/>
            <person name="Lindquist E."/>
            <person name="Lucas S."/>
            <person name="Rokhsar D."/>
            <person name="Grigoriev I.V."/>
        </authorList>
    </citation>
    <scope>NUCLEOTIDE SEQUENCE [LARGE SCALE GENOMIC DNA]</scope>
</reference>
<dbReference type="InterPro" id="IPR025661">
    <property type="entry name" value="Pept_asp_AS"/>
</dbReference>
<dbReference type="STRING" id="88036.D8S179"/>
<dbReference type="InParanoid" id="D8S179"/>
<dbReference type="GO" id="GO:0005764">
    <property type="term" value="C:lysosome"/>
    <property type="evidence" value="ECO:0000318"/>
    <property type="project" value="GO_Central"/>
</dbReference>
<dbReference type="HOGENOM" id="CLU_012184_1_0_1"/>
<dbReference type="GO" id="GO:0005615">
    <property type="term" value="C:extracellular space"/>
    <property type="evidence" value="ECO:0000318"/>
    <property type="project" value="GO_Central"/>
</dbReference>
<dbReference type="Gene3D" id="1.10.287.2250">
    <property type="match status" value="1"/>
</dbReference>
<keyword evidence="6" id="KW-1185">Reference proteome</keyword>
<protein>
    <recommendedName>
        <fullName evidence="7">Peptidase C1A papain C-terminal domain-containing protein</fullName>
    </recommendedName>
</protein>
<dbReference type="Gramene" id="EFJ21796">
    <property type="protein sequence ID" value="EFJ21796"/>
    <property type="gene ID" value="SELMODRAFT_417054"/>
</dbReference>
<feature type="domain" description="Cathepsin propeptide inhibitor" evidence="4">
    <location>
        <begin position="41"/>
        <end position="89"/>
    </location>
</feature>
<evidence type="ECO:0000259" key="3">
    <source>
        <dbReference type="SMART" id="SM00645"/>
    </source>
</evidence>
<dbReference type="SMART" id="SM00848">
    <property type="entry name" value="Inhibitor_I29"/>
    <property type="match status" value="1"/>
</dbReference>
<keyword evidence="2" id="KW-0732">Signal</keyword>
<feature type="chain" id="PRO_5018776279" description="Peptidase C1A papain C-terminal domain-containing protein" evidence="2">
    <location>
        <begin position="19"/>
        <end position="242"/>
    </location>
</feature>